<dbReference type="GO" id="GO:0016163">
    <property type="term" value="F:nitrogenase activity"/>
    <property type="evidence" value="ECO:0007669"/>
    <property type="project" value="UniProtKB-EC"/>
</dbReference>
<sequence>MSQLRQITFYEKGRIGKQKGSVREDYDVPFAHTPAFFGNHVTSCDNALPGILKHFWGGRAGTATPLARVPDDSVNFIGGFDDFVVGNMREIRRKFDLFGVTVNIICDPSETWNASTDGDFRMCNGEATQEEVGCVLNAKATFVFHEYCCEKTRRFTAEHDQEIIALNAPIGVVGTDHFLMTGRRIPAKLEMELRQLVDAMADSQPNLHGKRYALYGDADQMLAFTQFLRELSEEPAHVLSTNGTDRCASKVRPLWDASPYGAQCKVYPKRDLWHLRSLLFIEPVQFRIGNTHGKYLERHTGHPSCACIPYI</sequence>
<organism evidence="2 3">
    <name type="scientific">Paraburkholderia rhynchosiae</name>
    <dbReference type="NCBI Taxonomy" id="487049"/>
    <lineage>
        <taxon>Bacteria</taxon>
        <taxon>Pseudomonadati</taxon>
        <taxon>Pseudomonadota</taxon>
        <taxon>Betaproteobacteria</taxon>
        <taxon>Burkholderiales</taxon>
        <taxon>Burkholderiaceae</taxon>
        <taxon>Paraburkholderia</taxon>
    </lineage>
</organism>
<evidence type="ECO:0000259" key="1">
    <source>
        <dbReference type="Pfam" id="PF00148"/>
    </source>
</evidence>
<reference evidence="2 3" key="1">
    <citation type="submission" date="2020-04" db="EMBL/GenBank/DDBJ databases">
        <authorList>
            <person name="De Canck E."/>
        </authorList>
    </citation>
    <scope>NUCLEOTIDE SEQUENCE [LARGE SCALE GENOMIC DNA]</scope>
    <source>
        <strain evidence="2 3">LMG 27174</strain>
    </source>
</reference>
<protein>
    <submittedName>
        <fullName evidence="2">Nitrogenase molybdenum-iron protein beta chain</fullName>
        <ecNumber evidence="2">1.18.6.1</ecNumber>
    </submittedName>
</protein>
<keyword evidence="2" id="KW-0560">Oxidoreductase</keyword>
<evidence type="ECO:0000313" key="3">
    <source>
        <dbReference type="Proteomes" id="UP000494205"/>
    </source>
</evidence>
<dbReference type="AlphaFoldDB" id="A0A6J5AQI3"/>
<dbReference type="EMBL" id="CADIJZ010000006">
    <property type="protein sequence ID" value="CAB3670237.1"/>
    <property type="molecule type" value="Genomic_DNA"/>
</dbReference>
<dbReference type="InterPro" id="IPR000510">
    <property type="entry name" value="Nase/OxRdtase_comp1"/>
</dbReference>
<dbReference type="SUPFAM" id="SSF53807">
    <property type="entry name" value="Helical backbone' metal receptor"/>
    <property type="match status" value="1"/>
</dbReference>
<evidence type="ECO:0000313" key="2">
    <source>
        <dbReference type="EMBL" id="CAB3670237.1"/>
    </source>
</evidence>
<dbReference type="Gene3D" id="1.20.89.10">
    <property type="entry name" value="Nitrogenase Molybdenum-iron Protein, subunit B, domain 4"/>
    <property type="match status" value="1"/>
</dbReference>
<accession>A0A6J5AQI3</accession>
<dbReference type="PANTHER" id="PTHR33712">
    <property type="entry name" value="LIGHT-INDEPENDENT PROTOCHLOROPHYLLIDE REDUCTASE SUBUNIT B"/>
    <property type="match status" value="1"/>
</dbReference>
<feature type="domain" description="Nitrogenase/oxidoreductase component 1" evidence="1">
    <location>
        <begin position="24"/>
        <end position="303"/>
    </location>
</feature>
<name>A0A6J5AQI3_9BURK</name>
<dbReference type="Gene3D" id="3.40.50.1980">
    <property type="entry name" value="Nitrogenase molybdenum iron protein domain"/>
    <property type="match status" value="2"/>
</dbReference>
<dbReference type="EC" id="1.18.6.1" evidence="2"/>
<dbReference type="Proteomes" id="UP000494205">
    <property type="component" value="Unassembled WGS sequence"/>
</dbReference>
<gene>
    <name evidence="2" type="primary">nifK_1</name>
    <name evidence="2" type="ORF">LMG27174_02116</name>
</gene>
<dbReference type="InterPro" id="IPR050152">
    <property type="entry name" value="ChlB/BchB/BchZ"/>
</dbReference>
<dbReference type="Pfam" id="PF00148">
    <property type="entry name" value="Oxidored_nitro"/>
    <property type="match status" value="1"/>
</dbReference>
<dbReference type="PANTHER" id="PTHR33712:SF7">
    <property type="entry name" value="LIGHT-INDEPENDENT PROTOCHLOROPHYLLIDE REDUCTASE SUBUNIT B"/>
    <property type="match status" value="1"/>
</dbReference>
<proteinExistence type="predicted"/>